<keyword evidence="2" id="KW-1185">Reference proteome</keyword>
<protein>
    <submittedName>
        <fullName evidence="1">Uncharacterized protein</fullName>
    </submittedName>
</protein>
<reference evidence="1 2" key="1">
    <citation type="journal article" date="2015" name="Genome Biol.">
        <title>Comparative genomics of Steinernema reveals deeply conserved gene regulatory networks.</title>
        <authorList>
            <person name="Dillman A.R."/>
            <person name="Macchietto M."/>
            <person name="Porter C.F."/>
            <person name="Rogers A."/>
            <person name="Williams B."/>
            <person name="Antoshechkin I."/>
            <person name="Lee M.M."/>
            <person name="Goodwin Z."/>
            <person name="Lu X."/>
            <person name="Lewis E.E."/>
            <person name="Goodrich-Blair H."/>
            <person name="Stock S.P."/>
            <person name="Adams B.J."/>
            <person name="Sternberg P.W."/>
            <person name="Mortazavi A."/>
        </authorList>
    </citation>
    <scope>NUCLEOTIDE SEQUENCE [LARGE SCALE GENOMIC DNA]</scope>
    <source>
        <strain evidence="1 2">ALL</strain>
    </source>
</reference>
<comment type="caution">
    <text evidence="1">The sequence shown here is derived from an EMBL/GenBank/DDBJ whole genome shotgun (WGS) entry which is preliminary data.</text>
</comment>
<evidence type="ECO:0000313" key="1">
    <source>
        <dbReference type="EMBL" id="TKR58659.1"/>
    </source>
</evidence>
<sequence length="72" mass="8179">MNTYKQVFHLACMQVWGMAGASKKRIEMLGFFGLLAIRRRRWKDVAGEGEALIGFGLVDVEEIGDVFIVLCW</sequence>
<name>A0A4U5LRM7_STECR</name>
<dbReference type="Proteomes" id="UP000298663">
    <property type="component" value="Unassembled WGS sequence"/>
</dbReference>
<evidence type="ECO:0000313" key="2">
    <source>
        <dbReference type="Proteomes" id="UP000298663"/>
    </source>
</evidence>
<reference evidence="1 2" key="2">
    <citation type="journal article" date="2019" name="G3 (Bethesda)">
        <title>Hybrid Assembly of the Genome of the Entomopathogenic Nematode Steinernema carpocapsae Identifies the X-Chromosome.</title>
        <authorList>
            <person name="Serra L."/>
            <person name="Macchietto M."/>
            <person name="Macias-Munoz A."/>
            <person name="McGill C.J."/>
            <person name="Rodriguez I.M."/>
            <person name="Rodriguez B."/>
            <person name="Murad R."/>
            <person name="Mortazavi A."/>
        </authorList>
    </citation>
    <scope>NUCLEOTIDE SEQUENCE [LARGE SCALE GENOMIC DNA]</scope>
    <source>
        <strain evidence="1 2">ALL</strain>
    </source>
</reference>
<dbReference type="EMBL" id="AZBU02000013">
    <property type="protein sequence ID" value="TKR58659.1"/>
    <property type="molecule type" value="Genomic_DNA"/>
</dbReference>
<proteinExistence type="predicted"/>
<accession>A0A4U5LRM7</accession>
<organism evidence="1 2">
    <name type="scientific">Steinernema carpocapsae</name>
    <name type="common">Entomopathogenic nematode</name>
    <dbReference type="NCBI Taxonomy" id="34508"/>
    <lineage>
        <taxon>Eukaryota</taxon>
        <taxon>Metazoa</taxon>
        <taxon>Ecdysozoa</taxon>
        <taxon>Nematoda</taxon>
        <taxon>Chromadorea</taxon>
        <taxon>Rhabditida</taxon>
        <taxon>Tylenchina</taxon>
        <taxon>Panagrolaimomorpha</taxon>
        <taxon>Strongyloidoidea</taxon>
        <taxon>Steinernematidae</taxon>
        <taxon>Steinernema</taxon>
    </lineage>
</organism>
<gene>
    <name evidence="1" type="ORF">L596_030074</name>
</gene>
<dbReference type="AlphaFoldDB" id="A0A4U5LRM7"/>